<accession>A0A4Y7JU57</accession>
<dbReference type="AlphaFoldDB" id="A0A4Y7JU57"/>
<gene>
    <name evidence="2" type="ORF">C5167_025989</name>
</gene>
<feature type="compositionally biased region" description="Polar residues" evidence="1">
    <location>
        <begin position="1"/>
        <end position="15"/>
    </location>
</feature>
<reference evidence="2 3" key="1">
    <citation type="journal article" date="2018" name="Science">
        <title>The opium poppy genome and morphinan production.</title>
        <authorList>
            <person name="Guo L."/>
            <person name="Winzer T."/>
            <person name="Yang X."/>
            <person name="Li Y."/>
            <person name="Ning Z."/>
            <person name="He Z."/>
            <person name="Teodor R."/>
            <person name="Lu Y."/>
            <person name="Bowser T.A."/>
            <person name="Graham I.A."/>
            <person name="Ye K."/>
        </authorList>
    </citation>
    <scope>NUCLEOTIDE SEQUENCE [LARGE SCALE GENOMIC DNA]</scope>
    <source>
        <strain evidence="3">cv. HN1</strain>
        <tissue evidence="2">Leaves</tissue>
    </source>
</reference>
<dbReference type="EMBL" id="CM010719">
    <property type="protein sequence ID" value="RZC64237.1"/>
    <property type="molecule type" value="Genomic_DNA"/>
</dbReference>
<evidence type="ECO:0000313" key="3">
    <source>
        <dbReference type="Proteomes" id="UP000316621"/>
    </source>
</evidence>
<organism evidence="2 3">
    <name type="scientific">Papaver somniferum</name>
    <name type="common">Opium poppy</name>
    <dbReference type="NCBI Taxonomy" id="3469"/>
    <lineage>
        <taxon>Eukaryota</taxon>
        <taxon>Viridiplantae</taxon>
        <taxon>Streptophyta</taxon>
        <taxon>Embryophyta</taxon>
        <taxon>Tracheophyta</taxon>
        <taxon>Spermatophyta</taxon>
        <taxon>Magnoliopsida</taxon>
        <taxon>Ranunculales</taxon>
        <taxon>Papaveraceae</taxon>
        <taxon>Papaveroideae</taxon>
        <taxon>Papaver</taxon>
    </lineage>
</organism>
<feature type="compositionally biased region" description="Low complexity" evidence="1">
    <location>
        <begin position="40"/>
        <end position="50"/>
    </location>
</feature>
<keyword evidence="3" id="KW-1185">Reference proteome</keyword>
<sequence length="86" mass="9434">MSHNENTPFQSTEGPSHSRRRLYPESARNLSMRGIQFNPLLVNPSSSRSPLVPPVPLSQGERHQPILPNGAAASQHSITFKASSVF</sequence>
<name>A0A4Y7JU57_PAPSO</name>
<dbReference type="Gramene" id="RZC64237">
    <property type="protein sequence ID" value="RZC64237"/>
    <property type="gene ID" value="C5167_025989"/>
</dbReference>
<proteinExistence type="predicted"/>
<protein>
    <submittedName>
        <fullName evidence="2">Uncharacterized protein</fullName>
    </submittedName>
</protein>
<evidence type="ECO:0000256" key="1">
    <source>
        <dbReference type="SAM" id="MobiDB-lite"/>
    </source>
</evidence>
<feature type="region of interest" description="Disordered" evidence="1">
    <location>
        <begin position="40"/>
        <end position="74"/>
    </location>
</feature>
<dbReference type="Proteomes" id="UP000316621">
    <property type="component" value="Chromosome 5"/>
</dbReference>
<feature type="region of interest" description="Disordered" evidence="1">
    <location>
        <begin position="1"/>
        <end position="27"/>
    </location>
</feature>
<evidence type="ECO:0000313" key="2">
    <source>
        <dbReference type="EMBL" id="RZC64237.1"/>
    </source>
</evidence>